<protein>
    <recommendedName>
        <fullName evidence="3">Glycoside hydrolase family 5 domain-containing protein</fullName>
    </recommendedName>
</protein>
<dbReference type="SUPFAM" id="SSF51445">
    <property type="entry name" value="(Trans)glycosidases"/>
    <property type="match status" value="1"/>
</dbReference>
<accession>A0A1F6B618</accession>
<comment type="caution">
    <text evidence="1">The sequence shown here is derived from an EMBL/GenBank/DDBJ whole genome shotgun (WGS) entry which is preliminary data.</text>
</comment>
<dbReference type="EMBL" id="MFKA01000014">
    <property type="protein sequence ID" value="OGG32365.1"/>
    <property type="molecule type" value="Genomic_DNA"/>
</dbReference>
<dbReference type="InterPro" id="IPR017853">
    <property type="entry name" value="GH"/>
</dbReference>
<evidence type="ECO:0008006" key="3">
    <source>
        <dbReference type="Google" id="ProtNLM"/>
    </source>
</evidence>
<name>A0A1F6B618_9BACT</name>
<reference evidence="1 2" key="1">
    <citation type="journal article" date="2016" name="Nat. Commun.">
        <title>Thousands of microbial genomes shed light on interconnected biogeochemical processes in an aquifer system.</title>
        <authorList>
            <person name="Anantharaman K."/>
            <person name="Brown C.T."/>
            <person name="Hug L.A."/>
            <person name="Sharon I."/>
            <person name="Castelle C.J."/>
            <person name="Probst A.J."/>
            <person name="Thomas B.C."/>
            <person name="Singh A."/>
            <person name="Wilkins M.J."/>
            <person name="Karaoz U."/>
            <person name="Brodie E.L."/>
            <person name="Williams K.H."/>
            <person name="Hubbard S.S."/>
            <person name="Banfield J.F."/>
        </authorList>
    </citation>
    <scope>NUCLEOTIDE SEQUENCE [LARGE SCALE GENOMIC DNA]</scope>
</reference>
<dbReference type="GO" id="GO:0004553">
    <property type="term" value="F:hydrolase activity, hydrolyzing O-glycosyl compounds"/>
    <property type="evidence" value="ECO:0007669"/>
    <property type="project" value="TreeGrafter"/>
</dbReference>
<gene>
    <name evidence="1" type="ORF">A3I51_05595</name>
</gene>
<dbReference type="AlphaFoldDB" id="A0A1F6B618"/>
<proteinExistence type="predicted"/>
<dbReference type="PANTHER" id="PTHR12631">
    <property type="entry name" value="ALPHA-L-IDURONIDASE"/>
    <property type="match status" value="1"/>
</dbReference>
<dbReference type="InterPro" id="IPR051923">
    <property type="entry name" value="Glycosyl_Hydrolase_39"/>
</dbReference>
<dbReference type="Proteomes" id="UP000179209">
    <property type="component" value="Unassembled WGS sequence"/>
</dbReference>
<organism evidence="1 2">
    <name type="scientific">Candidatus Gottesmanbacteria bacterium RIFCSPLOWO2_02_FULL_38_8</name>
    <dbReference type="NCBI Taxonomy" id="1798397"/>
    <lineage>
        <taxon>Bacteria</taxon>
        <taxon>Candidatus Gottesmaniibacteriota</taxon>
    </lineage>
</organism>
<evidence type="ECO:0000313" key="2">
    <source>
        <dbReference type="Proteomes" id="UP000179209"/>
    </source>
</evidence>
<evidence type="ECO:0000313" key="1">
    <source>
        <dbReference type="EMBL" id="OGG32365.1"/>
    </source>
</evidence>
<dbReference type="Gene3D" id="3.20.20.80">
    <property type="entry name" value="Glycosidases"/>
    <property type="match status" value="1"/>
</dbReference>
<sequence length="380" mass="44040">MIRIILLLVTLLLFFPSPVKSIYDPLSVPNNKFGIHIIDENDLISASHLVNSSGGDWGYVTLVISQTDRKLAKWIQTFNQMKSLSLIPVIRLATILEGDTWSKPSLEEMDNWVQFLDSLPWYTQNRYLVIYNEPNHAKEWGGRIDPQSYTDILIQLSEKLKEKSSDFYILPAGLDASAKNTSFTMDEAYFLSQMYNYRPDFVNYIDGWTSHSYPNPDFNGRVTDRGRGTLSNYLWEKKLQVHLGITKNLPVFITETGWRHNQNNINDSVNVSPDKFADNILLASQTVWNDENIVMISPFLLNYQSYPFASFSWQKLNSDKFYPQYDAYRSILKINGQPKLVINSQETKGIFIEKPQNRENYLFDFWPSLKLVLINISNKL</sequence>
<dbReference type="PANTHER" id="PTHR12631:SF10">
    <property type="entry name" value="BETA-XYLOSIDASE-LIKE PROTEIN-RELATED"/>
    <property type="match status" value="1"/>
</dbReference>